<dbReference type="InterPro" id="IPR019823">
    <property type="entry name" value="Mechanosensitive_channel_CS"/>
</dbReference>
<feature type="transmembrane region" description="Helical" evidence="10">
    <location>
        <begin position="82"/>
        <end position="106"/>
    </location>
</feature>
<evidence type="ECO:0000256" key="1">
    <source>
        <dbReference type="ARBA" id="ARBA00004651"/>
    </source>
</evidence>
<evidence type="ECO:0000256" key="2">
    <source>
        <dbReference type="ARBA" id="ARBA00007254"/>
    </source>
</evidence>
<dbReference type="PRINTS" id="PR01264">
    <property type="entry name" value="MECHCHANNEL"/>
</dbReference>
<dbReference type="NCBIfam" id="TIGR00220">
    <property type="entry name" value="mscL"/>
    <property type="match status" value="1"/>
</dbReference>
<protein>
    <recommendedName>
        <fullName evidence="10">Large-conductance mechanosensitive channel</fullName>
    </recommendedName>
</protein>
<dbReference type="PANTHER" id="PTHR30266">
    <property type="entry name" value="MECHANOSENSITIVE CHANNEL MSCL"/>
    <property type="match status" value="1"/>
</dbReference>
<dbReference type="NCBIfam" id="NF001843">
    <property type="entry name" value="PRK00567.1-4"/>
    <property type="match status" value="1"/>
</dbReference>
<dbReference type="PROSITE" id="PS01327">
    <property type="entry name" value="MSCL"/>
    <property type="match status" value="1"/>
</dbReference>
<name>A0ABU1VB83_9BURK</name>
<gene>
    <name evidence="10" type="primary">mscL</name>
    <name evidence="11" type="ORF">J2X09_002209</name>
</gene>
<dbReference type="Gene3D" id="1.10.1200.120">
    <property type="entry name" value="Large-conductance mechanosensitive channel, MscL, domain 1"/>
    <property type="match status" value="1"/>
</dbReference>
<comment type="subcellular location">
    <subcellularLocation>
        <location evidence="10">Cell inner membrane</location>
        <topology evidence="10">Multi-pass membrane protein</topology>
    </subcellularLocation>
    <subcellularLocation>
        <location evidence="1">Cell membrane</location>
        <topology evidence="1">Multi-pass membrane protein</topology>
    </subcellularLocation>
</comment>
<reference evidence="11 12" key="1">
    <citation type="submission" date="2023-07" db="EMBL/GenBank/DDBJ databases">
        <title>Sorghum-associated microbial communities from plants grown in Nebraska, USA.</title>
        <authorList>
            <person name="Schachtman D."/>
        </authorList>
    </citation>
    <scope>NUCLEOTIDE SEQUENCE [LARGE SCALE GENOMIC DNA]</scope>
    <source>
        <strain evidence="11 12">BE240</strain>
    </source>
</reference>
<evidence type="ECO:0000256" key="5">
    <source>
        <dbReference type="ARBA" id="ARBA00022692"/>
    </source>
</evidence>
<evidence type="ECO:0000256" key="10">
    <source>
        <dbReference type="HAMAP-Rule" id="MF_00115"/>
    </source>
</evidence>
<comment type="caution">
    <text evidence="11">The sequence shown here is derived from an EMBL/GenBank/DDBJ whole genome shotgun (WGS) entry which is preliminary data.</text>
</comment>
<evidence type="ECO:0000313" key="11">
    <source>
        <dbReference type="EMBL" id="MDR7094468.1"/>
    </source>
</evidence>
<keyword evidence="8 10" id="KW-0472">Membrane</keyword>
<keyword evidence="12" id="KW-1185">Reference proteome</keyword>
<keyword evidence="7 10" id="KW-0406">Ion transport</keyword>
<dbReference type="Pfam" id="PF01741">
    <property type="entry name" value="MscL"/>
    <property type="match status" value="1"/>
</dbReference>
<sequence>MGMLQEFKEFAVKGNVIDLAVGVIIGGAFGKIVTSMVEDVIMPIVGSIFGSLDFTNLFIPLAKVPEGTAPTLAALKAAGVPTLAYGSFITVALNFTIMAFIIFVMVKQINRLKRQAPAAPAEPPPTPEDIVLLREIRDSLRK</sequence>
<keyword evidence="10" id="KW-0997">Cell inner membrane</keyword>
<organism evidence="11 12">
    <name type="scientific">Hydrogenophaga laconesensis</name>
    <dbReference type="NCBI Taxonomy" id="1805971"/>
    <lineage>
        <taxon>Bacteria</taxon>
        <taxon>Pseudomonadati</taxon>
        <taxon>Pseudomonadota</taxon>
        <taxon>Betaproteobacteria</taxon>
        <taxon>Burkholderiales</taxon>
        <taxon>Comamonadaceae</taxon>
        <taxon>Hydrogenophaga</taxon>
    </lineage>
</organism>
<dbReference type="InterPro" id="IPR036019">
    <property type="entry name" value="MscL_channel"/>
</dbReference>
<feature type="transmembrane region" description="Helical" evidence="10">
    <location>
        <begin position="12"/>
        <end position="33"/>
    </location>
</feature>
<dbReference type="EMBL" id="JAVDWE010000005">
    <property type="protein sequence ID" value="MDR7094468.1"/>
    <property type="molecule type" value="Genomic_DNA"/>
</dbReference>
<dbReference type="Proteomes" id="UP001265550">
    <property type="component" value="Unassembled WGS sequence"/>
</dbReference>
<feature type="transmembrane region" description="Helical" evidence="10">
    <location>
        <begin position="40"/>
        <end position="62"/>
    </location>
</feature>
<dbReference type="NCBIfam" id="NF010557">
    <property type="entry name" value="PRK13952.1"/>
    <property type="match status" value="1"/>
</dbReference>
<evidence type="ECO:0000256" key="4">
    <source>
        <dbReference type="ARBA" id="ARBA00022475"/>
    </source>
</evidence>
<dbReference type="RefSeq" id="WP_204733468.1">
    <property type="nucleotide sequence ID" value="NZ_JAVDWE010000005.1"/>
</dbReference>
<keyword evidence="9 10" id="KW-0407">Ion channel</keyword>
<dbReference type="HAMAP" id="MF_00115">
    <property type="entry name" value="MscL"/>
    <property type="match status" value="1"/>
</dbReference>
<proteinExistence type="inferred from homology"/>
<dbReference type="InterPro" id="IPR037673">
    <property type="entry name" value="MSC/AndL"/>
</dbReference>
<comment type="function">
    <text evidence="10">Channel that opens in response to stretch forces in the membrane lipid bilayer. May participate in the regulation of osmotic pressure changes within the cell.</text>
</comment>
<evidence type="ECO:0000313" key="12">
    <source>
        <dbReference type="Proteomes" id="UP001265550"/>
    </source>
</evidence>
<evidence type="ECO:0000256" key="7">
    <source>
        <dbReference type="ARBA" id="ARBA00023065"/>
    </source>
</evidence>
<dbReference type="InterPro" id="IPR001185">
    <property type="entry name" value="MS_channel"/>
</dbReference>
<evidence type="ECO:0000256" key="6">
    <source>
        <dbReference type="ARBA" id="ARBA00022989"/>
    </source>
</evidence>
<evidence type="ECO:0000256" key="9">
    <source>
        <dbReference type="ARBA" id="ARBA00023303"/>
    </source>
</evidence>
<keyword evidence="3 10" id="KW-0813">Transport</keyword>
<keyword evidence="4 10" id="KW-1003">Cell membrane</keyword>
<keyword evidence="5 10" id="KW-0812">Transmembrane</keyword>
<accession>A0ABU1VB83</accession>
<keyword evidence="6 10" id="KW-1133">Transmembrane helix</keyword>
<evidence type="ECO:0000256" key="3">
    <source>
        <dbReference type="ARBA" id="ARBA00022448"/>
    </source>
</evidence>
<evidence type="ECO:0000256" key="8">
    <source>
        <dbReference type="ARBA" id="ARBA00023136"/>
    </source>
</evidence>
<comment type="similarity">
    <text evidence="2 10">Belongs to the MscL family.</text>
</comment>
<dbReference type="PANTHER" id="PTHR30266:SF2">
    <property type="entry name" value="LARGE-CONDUCTANCE MECHANOSENSITIVE CHANNEL"/>
    <property type="match status" value="1"/>
</dbReference>
<comment type="subunit">
    <text evidence="10">Homopentamer.</text>
</comment>
<dbReference type="SUPFAM" id="SSF81330">
    <property type="entry name" value="Gated mechanosensitive channel"/>
    <property type="match status" value="1"/>
</dbReference>